<keyword evidence="4 6" id="KW-1133">Transmembrane helix</keyword>
<name>A0A315EKP0_9BURK</name>
<accession>A0A315EKP0</accession>
<keyword evidence="2" id="KW-1003">Cell membrane</keyword>
<keyword evidence="5 6" id="KW-0472">Membrane</keyword>
<organism evidence="8 9">
    <name type="scientific">Limnohabitans curvus</name>
    <dbReference type="NCBI Taxonomy" id="323423"/>
    <lineage>
        <taxon>Bacteria</taxon>
        <taxon>Pseudomonadati</taxon>
        <taxon>Pseudomonadota</taxon>
        <taxon>Betaproteobacteria</taxon>
        <taxon>Burkholderiales</taxon>
        <taxon>Comamonadaceae</taxon>
        <taxon>Limnohabitans</taxon>
    </lineage>
</organism>
<evidence type="ECO:0000256" key="3">
    <source>
        <dbReference type="ARBA" id="ARBA00022692"/>
    </source>
</evidence>
<feature type="transmembrane region" description="Helical" evidence="6">
    <location>
        <begin position="20"/>
        <end position="46"/>
    </location>
</feature>
<feature type="domain" description="Type IV secretion system coupling protein TraD DNA-binding" evidence="7">
    <location>
        <begin position="178"/>
        <end position="560"/>
    </location>
</feature>
<evidence type="ECO:0000256" key="4">
    <source>
        <dbReference type="ARBA" id="ARBA00022989"/>
    </source>
</evidence>
<evidence type="ECO:0000256" key="2">
    <source>
        <dbReference type="ARBA" id="ARBA00022475"/>
    </source>
</evidence>
<dbReference type="SUPFAM" id="SSF52540">
    <property type="entry name" value="P-loop containing nucleoside triphosphate hydrolases"/>
    <property type="match status" value="1"/>
</dbReference>
<proteinExistence type="predicted"/>
<dbReference type="PANTHER" id="PTHR37937:SF1">
    <property type="entry name" value="CONJUGATIVE TRANSFER: DNA TRANSPORT"/>
    <property type="match status" value="1"/>
</dbReference>
<dbReference type="Proteomes" id="UP000251341">
    <property type="component" value="Unassembled WGS sequence"/>
</dbReference>
<reference evidence="8 9" key="1">
    <citation type="submission" date="2017-04" db="EMBL/GenBank/DDBJ databases">
        <title>Unexpected and diverse lifestyles within the genus Limnohabitans.</title>
        <authorList>
            <person name="Kasalicky V."/>
            <person name="Mehrshad M."/>
            <person name="Andrei S.-A."/>
            <person name="Salcher M."/>
            <person name="Kratochvilova H."/>
            <person name="Simek K."/>
            <person name="Ghai R."/>
        </authorList>
    </citation>
    <scope>NUCLEOTIDE SEQUENCE [LARGE SCALE GENOMIC DNA]</scope>
    <source>
        <strain evidence="8 9">MWH-C5</strain>
    </source>
</reference>
<protein>
    <recommendedName>
        <fullName evidence="7">Type IV secretion system coupling protein TraD DNA-binding domain-containing protein</fullName>
    </recommendedName>
</protein>
<evidence type="ECO:0000313" key="9">
    <source>
        <dbReference type="Proteomes" id="UP000251341"/>
    </source>
</evidence>
<dbReference type="Pfam" id="PF10412">
    <property type="entry name" value="TrwB_AAD_bind"/>
    <property type="match status" value="1"/>
</dbReference>
<dbReference type="EMBL" id="NESP01000002">
    <property type="protein sequence ID" value="PUE56454.1"/>
    <property type="molecule type" value="Genomic_DNA"/>
</dbReference>
<keyword evidence="9" id="KW-1185">Reference proteome</keyword>
<comment type="caution">
    <text evidence="8">The sequence shown here is derived from an EMBL/GenBank/DDBJ whole genome shotgun (WGS) entry which is preliminary data.</text>
</comment>
<sequence length="675" mass="75242">MKNAAASHAGIGRAVFATRLNLSIQAAVMSFWLGAVPCFFLPYILWFNGATDREIDIVRVAAVARYAEPDIRSKWEIRDSTGHYKTIEAITDDGQRARSLKPAQVRQALNKEWSAVDEFHWYFILSMILPFIGYLVVWLILQRIGERNMEDKRIRGAREVVSQTELDRMVRLKDGGQYKLAEVTLPASAPMTGILMQGAQGSGKSLVIHDLMQQVFAKKRKSVIYDQSGEFFRAYFRPGKDYFFNPALVGSVPWSIFSELKYVYDADTFAHAFLPPKGGVVHGASAFFEDAARALFSVMLLRLAKYGAIDTRDIAKAIFEMPDDEMEKLIEKSVASSAVGGDSKGQRQGVISSIAIYLNGLKAVQPGNWSIRDFLESDDDARFFILGTDDTRAMFSPLYRLILASAFAMISAKQEIVHEDRYWFFLDEVHTLGDIKLDEHLATLRKFGVSIVSGIQSDSQYWSSMGKDRGDTVMNCFNTVLMLRMNEASMMERAAKRLGKVEMETVSQNQALAVNEMRDGAGVNIQDHEKWLIMPSEIGGLDSCTGFLKLVGSYPAAKVDYRHWLPSKGRWGRAYVEKFAAIQDTPERDPSFVIERNWAAGSVDPLVKISEAVKAASEDDSATDQDLAAEAEKVGSQAIGGQELRPEAQEKTVVVTAPEQTNAASMMINNLLGRE</sequence>
<comment type="subcellular location">
    <subcellularLocation>
        <location evidence="1">Cell membrane</location>
        <topology evidence="1">Multi-pass membrane protein</topology>
    </subcellularLocation>
</comment>
<dbReference type="InterPro" id="IPR051539">
    <property type="entry name" value="T4SS-coupling_protein"/>
</dbReference>
<evidence type="ECO:0000259" key="7">
    <source>
        <dbReference type="Pfam" id="PF10412"/>
    </source>
</evidence>
<gene>
    <name evidence="8" type="ORF">B9Z44_14505</name>
</gene>
<dbReference type="PANTHER" id="PTHR37937">
    <property type="entry name" value="CONJUGATIVE TRANSFER: DNA TRANSPORT"/>
    <property type="match status" value="1"/>
</dbReference>
<dbReference type="CDD" id="cd01127">
    <property type="entry name" value="TrwB_TraG_TraD_VirD4"/>
    <property type="match status" value="1"/>
</dbReference>
<keyword evidence="3 6" id="KW-0812">Transmembrane</keyword>
<evidence type="ECO:0000256" key="6">
    <source>
        <dbReference type="SAM" id="Phobius"/>
    </source>
</evidence>
<dbReference type="RefSeq" id="WP_108402982.1">
    <property type="nucleotide sequence ID" value="NZ_NESP01000002.1"/>
</dbReference>
<feature type="transmembrane region" description="Helical" evidence="6">
    <location>
        <begin position="119"/>
        <end position="141"/>
    </location>
</feature>
<dbReference type="InterPro" id="IPR019476">
    <property type="entry name" value="T4SS_TraD_DNA-bd"/>
</dbReference>
<dbReference type="Gene3D" id="3.40.50.300">
    <property type="entry name" value="P-loop containing nucleotide triphosphate hydrolases"/>
    <property type="match status" value="2"/>
</dbReference>
<dbReference type="GO" id="GO:0005886">
    <property type="term" value="C:plasma membrane"/>
    <property type="evidence" value="ECO:0007669"/>
    <property type="project" value="UniProtKB-SubCell"/>
</dbReference>
<evidence type="ECO:0000256" key="5">
    <source>
        <dbReference type="ARBA" id="ARBA00023136"/>
    </source>
</evidence>
<dbReference type="InterPro" id="IPR027417">
    <property type="entry name" value="P-loop_NTPase"/>
</dbReference>
<evidence type="ECO:0000256" key="1">
    <source>
        <dbReference type="ARBA" id="ARBA00004651"/>
    </source>
</evidence>
<dbReference type="AlphaFoldDB" id="A0A315EKP0"/>
<evidence type="ECO:0000313" key="8">
    <source>
        <dbReference type="EMBL" id="PUE56454.1"/>
    </source>
</evidence>